<comment type="similarity">
    <text evidence="2 5">Belongs to the glycosyl hydrolase 43 family.</text>
</comment>
<accession>A0A9X1UYN5</accession>
<dbReference type="EMBL" id="JAJSON010000025">
    <property type="protein sequence ID" value="MCG9972832.1"/>
    <property type="molecule type" value="Genomic_DNA"/>
</dbReference>
<dbReference type="SUPFAM" id="SSF75005">
    <property type="entry name" value="Arabinanase/levansucrase/invertase"/>
    <property type="match status" value="1"/>
</dbReference>
<evidence type="ECO:0000313" key="10">
    <source>
        <dbReference type="Proteomes" id="UP001139344"/>
    </source>
</evidence>
<feature type="signal peptide" evidence="8">
    <location>
        <begin position="1"/>
        <end position="20"/>
    </location>
</feature>
<keyword evidence="4 5" id="KW-0326">Glycosidase</keyword>
<dbReference type="AlphaFoldDB" id="A0A9X1UYN5"/>
<dbReference type="GO" id="GO:0005975">
    <property type="term" value="P:carbohydrate metabolic process"/>
    <property type="evidence" value="ECO:0007669"/>
    <property type="project" value="InterPro"/>
</dbReference>
<evidence type="ECO:0000256" key="4">
    <source>
        <dbReference type="ARBA" id="ARBA00023295"/>
    </source>
</evidence>
<dbReference type="InterPro" id="IPR050727">
    <property type="entry name" value="GH43_arabinanases"/>
</dbReference>
<feature type="site" description="Important for substrate recognition" evidence="7">
    <location>
        <position position="283"/>
    </location>
</feature>
<dbReference type="Gene3D" id="2.115.10.20">
    <property type="entry name" value="Glycosyl hydrolase domain, family 43"/>
    <property type="match status" value="1"/>
</dbReference>
<dbReference type="RefSeq" id="WP_240100185.1">
    <property type="nucleotide sequence ID" value="NZ_JAJSON010000025.1"/>
</dbReference>
<evidence type="ECO:0000313" key="9">
    <source>
        <dbReference type="EMBL" id="MCG9972832.1"/>
    </source>
</evidence>
<dbReference type="CDD" id="cd18830">
    <property type="entry name" value="GH43_CjArb43A-like"/>
    <property type="match status" value="1"/>
</dbReference>
<keyword evidence="10" id="KW-1185">Reference proteome</keyword>
<dbReference type="InterPro" id="IPR006710">
    <property type="entry name" value="Glyco_hydro_43"/>
</dbReference>
<dbReference type="PIRSF" id="PIRSF026534">
    <property type="entry name" value="Endo_alpha-L-arabinosidase"/>
    <property type="match status" value="1"/>
</dbReference>
<organism evidence="9 10">
    <name type="scientific">Christiangramia crocea</name>
    <dbReference type="NCBI Taxonomy" id="2904124"/>
    <lineage>
        <taxon>Bacteria</taxon>
        <taxon>Pseudomonadati</taxon>
        <taxon>Bacteroidota</taxon>
        <taxon>Flavobacteriia</taxon>
        <taxon>Flavobacteriales</taxon>
        <taxon>Flavobacteriaceae</taxon>
        <taxon>Christiangramia</taxon>
    </lineage>
</organism>
<evidence type="ECO:0000256" key="6">
    <source>
        <dbReference type="PIRSR" id="PIRSR026534-1"/>
    </source>
</evidence>
<protein>
    <submittedName>
        <fullName evidence="9">Arabinan endo-1,5-alpha-L-arabinosidase</fullName>
    </submittedName>
</protein>
<evidence type="ECO:0000256" key="2">
    <source>
        <dbReference type="ARBA" id="ARBA00009865"/>
    </source>
</evidence>
<dbReference type="Proteomes" id="UP001139344">
    <property type="component" value="Unassembled WGS sequence"/>
</dbReference>
<sequence>MKNLNLIFLVTLLLGFSASAQDTREIRVHDPVVAKEGDTYYLFNTGRGIGVYTSKDLQNWERGEAVFSEKPEWTDSVVADFRNHIWAPDIIKKGDTWYLYYSVSSFAKNTSAIGVATNKTLDPESEDYEWVDHGIVVRSVPDRDMWNAIDPNIIYDDNGTPWMSFGSFWNGLKMVKLNDSLTGIAKPEEWRTIARRERSFELDNKDPGDAALEAPFIFKKGDWYYQFLSWDLCCRGENSTYKVVVGRSKNATGPYVDKSGKPLNEGGGTLILQGNENWYGAGHNSVYSFDGKDYMFFHAYDANDDGAPKLGIKEIEWVNGWPTVQPMN</sequence>
<evidence type="ECO:0000256" key="3">
    <source>
        <dbReference type="ARBA" id="ARBA00022801"/>
    </source>
</evidence>
<dbReference type="InterPro" id="IPR023296">
    <property type="entry name" value="Glyco_hydro_beta-prop_sf"/>
</dbReference>
<feature type="active site" description="Proton acceptor" evidence="6">
    <location>
        <position position="30"/>
    </location>
</feature>
<dbReference type="PANTHER" id="PTHR43301">
    <property type="entry name" value="ARABINAN ENDO-1,5-ALPHA-L-ARABINOSIDASE"/>
    <property type="match status" value="1"/>
</dbReference>
<proteinExistence type="inferred from homology"/>
<dbReference type="Pfam" id="PF04616">
    <property type="entry name" value="Glyco_hydro_43"/>
    <property type="match status" value="1"/>
</dbReference>
<keyword evidence="3 5" id="KW-0378">Hydrolase</keyword>
<comment type="pathway">
    <text evidence="1 5">Glycan metabolism; L-arabinan degradation.</text>
</comment>
<dbReference type="GO" id="GO:0046558">
    <property type="term" value="F:arabinan endo-1,5-alpha-L-arabinosidase activity"/>
    <property type="evidence" value="ECO:0007669"/>
    <property type="project" value="InterPro"/>
</dbReference>
<dbReference type="PANTHER" id="PTHR43301:SF3">
    <property type="entry name" value="ARABINAN ENDO-1,5-ALPHA-L-ARABINOSIDASE A-RELATED"/>
    <property type="match status" value="1"/>
</dbReference>
<comment type="caution">
    <text evidence="9">The sequence shown here is derived from an EMBL/GenBank/DDBJ whole genome shotgun (WGS) entry which is preliminary data.</text>
</comment>
<feature type="active site" description="Proton donor" evidence="6">
    <location>
        <position position="213"/>
    </location>
</feature>
<gene>
    <name evidence="9" type="ORF">LU635_14370</name>
</gene>
<feature type="chain" id="PRO_5040917214" evidence="8">
    <location>
        <begin position="21"/>
        <end position="328"/>
    </location>
</feature>
<evidence type="ECO:0000256" key="5">
    <source>
        <dbReference type="PIRNR" id="PIRNR026534"/>
    </source>
</evidence>
<evidence type="ECO:0000256" key="7">
    <source>
        <dbReference type="PIRSR" id="PIRSR026534-3"/>
    </source>
</evidence>
<keyword evidence="8" id="KW-0732">Signal</keyword>
<reference evidence="9" key="1">
    <citation type="submission" date="2021-12" db="EMBL/GenBank/DDBJ databases">
        <title>Description of Gramella crocea sp. nov., a new bacterium isolated from activated sludge.</title>
        <authorList>
            <person name="Zhang X."/>
        </authorList>
    </citation>
    <scope>NUCLEOTIDE SEQUENCE</scope>
    <source>
        <strain evidence="9">YB25</strain>
    </source>
</reference>
<evidence type="ECO:0000256" key="1">
    <source>
        <dbReference type="ARBA" id="ARBA00004834"/>
    </source>
</evidence>
<feature type="site" description="Important for catalytic activity, responsible for pKa modulation of the active site Glu and correct orientation of both the proton donor and substrate" evidence="7">
    <location>
        <position position="150"/>
    </location>
</feature>
<dbReference type="InterPro" id="IPR016840">
    <property type="entry name" value="Glyco_hydro_43_endo_a_Ara-ase"/>
</dbReference>
<evidence type="ECO:0000256" key="8">
    <source>
        <dbReference type="SAM" id="SignalP"/>
    </source>
</evidence>
<name>A0A9X1UYN5_9FLAO</name>